<gene>
    <name evidence="2" type="ORF">A2482_01480</name>
</gene>
<evidence type="ECO:0000313" key="2">
    <source>
        <dbReference type="EMBL" id="OGF34744.1"/>
    </source>
</evidence>
<dbReference type="Pfam" id="PF07963">
    <property type="entry name" value="N_methyl"/>
    <property type="match status" value="1"/>
</dbReference>
<keyword evidence="1" id="KW-0812">Transmembrane</keyword>
<dbReference type="SUPFAM" id="SSF54523">
    <property type="entry name" value="Pili subunits"/>
    <property type="match status" value="1"/>
</dbReference>
<protein>
    <recommendedName>
        <fullName evidence="4">Type II secretion system protein GspG C-terminal domain-containing protein</fullName>
    </recommendedName>
</protein>
<sequence>MRTKGFTLVEILIALGVFGLLLAGLAGLLNANQKELRDGKRIGDMQALRSAMSVVKNQKGGFDQAYCEIGPVSACAKKASSVLVDVFPGLAKLNDPESPAASCADAAACQSGACNYAFVKIEPNDYEARFAIERGIDGYPAAGCYKVTPEGIIKL</sequence>
<comment type="caution">
    <text evidence="2">The sequence shown here is derived from an EMBL/GenBank/DDBJ whole genome shotgun (WGS) entry which is preliminary data.</text>
</comment>
<proteinExistence type="predicted"/>
<accession>A0A1F5T6Z0</accession>
<evidence type="ECO:0000256" key="1">
    <source>
        <dbReference type="SAM" id="Phobius"/>
    </source>
</evidence>
<dbReference type="Proteomes" id="UP000178656">
    <property type="component" value="Unassembled WGS sequence"/>
</dbReference>
<dbReference type="NCBIfam" id="TIGR02532">
    <property type="entry name" value="IV_pilin_GFxxxE"/>
    <property type="match status" value="1"/>
</dbReference>
<feature type="transmembrane region" description="Helical" evidence="1">
    <location>
        <begin position="6"/>
        <end position="31"/>
    </location>
</feature>
<keyword evidence="1" id="KW-0472">Membrane</keyword>
<dbReference type="EMBL" id="MFGM01000068">
    <property type="protein sequence ID" value="OGF34744.1"/>
    <property type="molecule type" value="Genomic_DNA"/>
</dbReference>
<reference evidence="2 3" key="1">
    <citation type="journal article" date="2016" name="Nat. Commun.">
        <title>Thousands of microbial genomes shed light on interconnected biogeochemical processes in an aquifer system.</title>
        <authorList>
            <person name="Anantharaman K."/>
            <person name="Brown C.T."/>
            <person name="Hug L.A."/>
            <person name="Sharon I."/>
            <person name="Castelle C.J."/>
            <person name="Probst A.J."/>
            <person name="Thomas B.C."/>
            <person name="Singh A."/>
            <person name="Wilkins M.J."/>
            <person name="Karaoz U."/>
            <person name="Brodie E.L."/>
            <person name="Williams K.H."/>
            <person name="Hubbard S.S."/>
            <person name="Banfield J.F."/>
        </authorList>
    </citation>
    <scope>NUCLEOTIDE SEQUENCE [LARGE SCALE GENOMIC DNA]</scope>
</reference>
<evidence type="ECO:0008006" key="4">
    <source>
        <dbReference type="Google" id="ProtNLM"/>
    </source>
</evidence>
<dbReference type="InterPro" id="IPR012902">
    <property type="entry name" value="N_methyl_site"/>
</dbReference>
<dbReference type="InterPro" id="IPR045584">
    <property type="entry name" value="Pilin-like"/>
</dbReference>
<evidence type="ECO:0000313" key="3">
    <source>
        <dbReference type="Proteomes" id="UP000178656"/>
    </source>
</evidence>
<dbReference type="PROSITE" id="PS00409">
    <property type="entry name" value="PROKAR_NTER_METHYL"/>
    <property type="match status" value="1"/>
</dbReference>
<keyword evidence="1" id="KW-1133">Transmembrane helix</keyword>
<name>A0A1F5T6Z0_9BACT</name>
<organism evidence="2 3">
    <name type="scientific">Candidatus Falkowbacteria bacterium RIFOXYC2_FULL_48_21</name>
    <dbReference type="NCBI Taxonomy" id="1798005"/>
    <lineage>
        <taxon>Bacteria</taxon>
        <taxon>Candidatus Falkowiibacteriota</taxon>
    </lineage>
</organism>
<dbReference type="AlphaFoldDB" id="A0A1F5T6Z0"/>